<dbReference type="AlphaFoldDB" id="A0A814I2U8"/>
<name>A0A814I2U8_9BILA</name>
<evidence type="ECO:0000259" key="3">
    <source>
        <dbReference type="PROSITE" id="PS51352"/>
    </source>
</evidence>
<dbReference type="PROSITE" id="PS00194">
    <property type="entry name" value="THIOREDOXIN_1"/>
    <property type="match status" value="1"/>
</dbReference>
<proteinExistence type="inferred from homology"/>
<feature type="non-terminal residue" evidence="4">
    <location>
        <position position="1"/>
    </location>
</feature>
<dbReference type="PANTHER" id="PTHR45672:SF2">
    <property type="entry name" value="PROTEIN DISULFIDE-ISOMERASE A5"/>
    <property type="match status" value="1"/>
</dbReference>
<dbReference type="InterPro" id="IPR051063">
    <property type="entry name" value="PDI"/>
</dbReference>
<dbReference type="Proteomes" id="UP000663829">
    <property type="component" value="Unassembled WGS sequence"/>
</dbReference>
<dbReference type="Pfam" id="PF00085">
    <property type="entry name" value="Thioredoxin"/>
    <property type="match status" value="3"/>
</dbReference>
<feature type="region of interest" description="Disordered" evidence="2">
    <location>
        <begin position="609"/>
        <end position="658"/>
    </location>
</feature>
<evidence type="ECO:0000256" key="1">
    <source>
        <dbReference type="ARBA" id="ARBA00006347"/>
    </source>
</evidence>
<dbReference type="PROSITE" id="PS51352">
    <property type="entry name" value="THIOREDOXIN_2"/>
    <property type="match status" value="3"/>
</dbReference>
<dbReference type="InterPro" id="IPR013766">
    <property type="entry name" value="Thioredoxin_domain"/>
</dbReference>
<dbReference type="GO" id="GO:0005783">
    <property type="term" value="C:endoplasmic reticulum"/>
    <property type="evidence" value="ECO:0007669"/>
    <property type="project" value="TreeGrafter"/>
</dbReference>
<feature type="domain" description="Thioredoxin" evidence="3">
    <location>
        <begin position="97"/>
        <end position="232"/>
    </location>
</feature>
<dbReference type="GO" id="GO:0003756">
    <property type="term" value="F:protein disulfide isomerase activity"/>
    <property type="evidence" value="ECO:0007669"/>
    <property type="project" value="InterPro"/>
</dbReference>
<feature type="domain" description="Thioredoxin" evidence="3">
    <location>
        <begin position="338"/>
        <end position="463"/>
    </location>
</feature>
<feature type="compositionally biased region" description="Gly residues" evidence="2">
    <location>
        <begin position="643"/>
        <end position="658"/>
    </location>
</feature>
<feature type="domain" description="Thioredoxin" evidence="3">
    <location>
        <begin position="471"/>
        <end position="597"/>
    </location>
</feature>
<gene>
    <name evidence="4" type="ORF">GPM918_LOCUS14627</name>
    <name evidence="5" type="ORF">SRO942_LOCUS14627</name>
</gene>
<dbReference type="EMBL" id="CAJNOQ010003553">
    <property type="protein sequence ID" value="CAF1018060.1"/>
    <property type="molecule type" value="Genomic_DNA"/>
</dbReference>
<dbReference type="SUPFAM" id="SSF52833">
    <property type="entry name" value="Thioredoxin-like"/>
    <property type="match status" value="4"/>
</dbReference>
<sequence length="658" mass="74329">VFVVAHAIDSPIEEKEFKKLIKTNKNVLVLCSTNDLEAKSGLQLLKQIESSIKGRGTLLYLNCEKGKKLCKKLKIDPDKFEFRSYLDGEFHKLYDRPLTTKSMINFILDPKGDMPWSEVEEARNVLHLNTVKDFQKALQLPKNMLVMFYAPWCGYCTKLKPDYAQAASEITGRGVIMAGMDVDKAENYPIRQKFNITGFPTILYFEKGEMKFPYAGEMNKNGLISWLKDPKPVAPAKQEEDLFAIDGDRDDYIVHLNDSTFDAFINDNSHTSVLAIFEQLTLLTGVALKPHFIEASKNMMEQNINGILVAIDSTQSPEDGKYAFDIQERTAEKIVDFMKNPSEPPPPELEWEEQETSVLHLNDENMKNTLKKKKHALVMFYAPWCGHCKNAKPEFNNAAAVFKDNTKVAFCAVDCTKSQKNCELYEVRGYPTINYFNYGKLLYAYNGQRNAQDFINFMNDPEEYQKKQSAESEQAKTDPIEFWQELPGYEHVHLLKQSTFQSTLDASKKAIVMFYAPWCHHCKMSKGDYAQAALELADNKAIVLGAVDATSEQALAAQFNVQGFPAFKYFENGQLKSDYEGGRKREDFIQFLTFRSLFDPTITKYGRNVETNYRTGNGRGGGGGGGRGERPPDARPRRRYNGFGSGGSGPGCSPMAGG</sequence>
<comment type="caution">
    <text evidence="4">The sequence shown here is derived from an EMBL/GenBank/DDBJ whole genome shotgun (WGS) entry which is preliminary data.</text>
</comment>
<evidence type="ECO:0000313" key="5">
    <source>
        <dbReference type="EMBL" id="CAF3789519.1"/>
    </source>
</evidence>
<keyword evidence="6" id="KW-1185">Reference proteome</keyword>
<evidence type="ECO:0000313" key="4">
    <source>
        <dbReference type="EMBL" id="CAF1018060.1"/>
    </source>
</evidence>
<dbReference type="EMBL" id="CAJOBC010003553">
    <property type="protein sequence ID" value="CAF3789519.1"/>
    <property type="molecule type" value="Genomic_DNA"/>
</dbReference>
<dbReference type="CDD" id="cd02997">
    <property type="entry name" value="PDI_a_PDIR"/>
    <property type="match status" value="1"/>
</dbReference>
<reference evidence="4" key="1">
    <citation type="submission" date="2021-02" db="EMBL/GenBank/DDBJ databases">
        <authorList>
            <person name="Nowell W R."/>
        </authorList>
    </citation>
    <scope>NUCLEOTIDE SEQUENCE</scope>
</reference>
<evidence type="ECO:0000313" key="6">
    <source>
        <dbReference type="Proteomes" id="UP000663829"/>
    </source>
</evidence>
<dbReference type="InterPro" id="IPR017937">
    <property type="entry name" value="Thioredoxin_CS"/>
</dbReference>
<accession>A0A814I2U8</accession>
<dbReference type="Proteomes" id="UP000681722">
    <property type="component" value="Unassembled WGS sequence"/>
</dbReference>
<dbReference type="GO" id="GO:0006457">
    <property type="term" value="P:protein folding"/>
    <property type="evidence" value="ECO:0007669"/>
    <property type="project" value="TreeGrafter"/>
</dbReference>
<evidence type="ECO:0000256" key="2">
    <source>
        <dbReference type="SAM" id="MobiDB-lite"/>
    </source>
</evidence>
<dbReference type="PANTHER" id="PTHR45672">
    <property type="entry name" value="PROTEIN DISULFIDE-ISOMERASE C17H9.14C-RELATED"/>
    <property type="match status" value="1"/>
</dbReference>
<comment type="similarity">
    <text evidence="1">Belongs to the protein disulfide isomerase family.</text>
</comment>
<dbReference type="OrthoDB" id="10264505at2759"/>
<feature type="compositionally biased region" description="Gly residues" evidence="2">
    <location>
        <begin position="617"/>
        <end position="626"/>
    </location>
</feature>
<dbReference type="InterPro" id="IPR046374">
    <property type="entry name" value="PDI_a_PDIR"/>
</dbReference>
<dbReference type="InterPro" id="IPR036249">
    <property type="entry name" value="Thioredoxin-like_sf"/>
</dbReference>
<protein>
    <recommendedName>
        <fullName evidence="3">Thioredoxin domain-containing protein</fullName>
    </recommendedName>
</protein>
<organism evidence="4 6">
    <name type="scientific">Didymodactylos carnosus</name>
    <dbReference type="NCBI Taxonomy" id="1234261"/>
    <lineage>
        <taxon>Eukaryota</taxon>
        <taxon>Metazoa</taxon>
        <taxon>Spiralia</taxon>
        <taxon>Gnathifera</taxon>
        <taxon>Rotifera</taxon>
        <taxon>Eurotatoria</taxon>
        <taxon>Bdelloidea</taxon>
        <taxon>Philodinida</taxon>
        <taxon>Philodinidae</taxon>
        <taxon>Didymodactylos</taxon>
    </lineage>
</organism>
<dbReference type="Gene3D" id="3.40.30.10">
    <property type="entry name" value="Glutaredoxin"/>
    <property type="match status" value="5"/>
</dbReference>